<dbReference type="PANTHER" id="PTHR43717">
    <property type="entry name" value="ANAEROBIC NITRIC OXIDE REDUCTASE FLAVORUBREDOXIN"/>
    <property type="match status" value="1"/>
</dbReference>
<gene>
    <name evidence="2" type="ORF">Q604_UNBC09854G0001</name>
</gene>
<reference evidence="2" key="1">
    <citation type="submission" date="2013-12" db="EMBL/GenBank/DDBJ databases">
        <title>A Varibaculum cambriense genome reconstructed from a premature infant gut community with otherwise low bacterial novelty that shifts toward anaerobic metabolism during the third week of life.</title>
        <authorList>
            <person name="Brown C.T."/>
            <person name="Sharon I."/>
            <person name="Thomas B.C."/>
            <person name="Castelle C.J."/>
            <person name="Morowitz M.J."/>
            <person name="Banfield J.F."/>
        </authorList>
    </citation>
    <scope>NUCLEOTIDE SEQUENCE</scope>
</reference>
<organism evidence="2">
    <name type="scientific">human gut metagenome</name>
    <dbReference type="NCBI Taxonomy" id="408170"/>
    <lineage>
        <taxon>unclassified sequences</taxon>
        <taxon>metagenomes</taxon>
        <taxon>organismal metagenomes</taxon>
    </lineage>
</organism>
<sequence>MTEKPTVIDTVDLSFGREYVENLINIIELDKIKYIIINHTEPDHSGSLRSLTSKAANAIIVCTKPAVNELKEMYKLHDREFLVVGDGDTLDI</sequence>
<comment type="caution">
    <text evidence="2">The sequence shown here is derived from an EMBL/GenBank/DDBJ whole genome shotgun (WGS) entry which is preliminary data.</text>
</comment>
<proteinExistence type="predicted"/>
<evidence type="ECO:0000313" key="2">
    <source>
        <dbReference type="EMBL" id="ETJ35820.1"/>
    </source>
</evidence>
<dbReference type="Pfam" id="PF19583">
    <property type="entry name" value="ODP"/>
    <property type="match status" value="1"/>
</dbReference>
<dbReference type="EMBL" id="AZMM01009854">
    <property type="protein sequence ID" value="ETJ35820.1"/>
    <property type="molecule type" value="Genomic_DNA"/>
</dbReference>
<name>W1Y2D9_9ZZZZ</name>
<dbReference type="AlphaFoldDB" id="W1Y2D9"/>
<dbReference type="Gene3D" id="3.60.15.10">
    <property type="entry name" value="Ribonuclease Z/Hydroxyacylglutathione hydrolase-like"/>
    <property type="match status" value="1"/>
</dbReference>
<protein>
    <submittedName>
        <fullName evidence="2">Flavodoxin</fullName>
    </submittedName>
</protein>
<feature type="domain" description="ODP" evidence="1">
    <location>
        <begin position="8"/>
        <end position="86"/>
    </location>
</feature>
<dbReference type="InterPro" id="IPR036866">
    <property type="entry name" value="RibonucZ/Hydroxyglut_hydro"/>
</dbReference>
<feature type="non-terminal residue" evidence="2">
    <location>
        <position position="92"/>
    </location>
</feature>
<dbReference type="InterPro" id="IPR045761">
    <property type="entry name" value="ODP_dom"/>
</dbReference>
<evidence type="ECO:0000259" key="1">
    <source>
        <dbReference type="Pfam" id="PF19583"/>
    </source>
</evidence>
<accession>W1Y2D9</accession>
<dbReference type="SUPFAM" id="SSF56281">
    <property type="entry name" value="Metallo-hydrolase/oxidoreductase"/>
    <property type="match status" value="1"/>
</dbReference>
<dbReference type="PANTHER" id="PTHR43717:SF1">
    <property type="entry name" value="ANAEROBIC NITRIC OXIDE REDUCTASE FLAVORUBREDOXIN"/>
    <property type="match status" value="1"/>
</dbReference>